<organism evidence="1 2">
    <name type="scientific">Candidatus Woesebacteria bacterium RIFOXYD1_FULL_43_18</name>
    <dbReference type="NCBI Taxonomy" id="1802551"/>
    <lineage>
        <taxon>Bacteria</taxon>
        <taxon>Candidatus Woeseibacteriota</taxon>
    </lineage>
</organism>
<evidence type="ECO:0000313" key="2">
    <source>
        <dbReference type="Proteomes" id="UP000177596"/>
    </source>
</evidence>
<evidence type="ECO:0000313" key="1">
    <source>
        <dbReference type="EMBL" id="OGM88133.1"/>
    </source>
</evidence>
<dbReference type="EMBL" id="MGIL01000015">
    <property type="protein sequence ID" value="OGM88133.1"/>
    <property type="molecule type" value="Genomic_DNA"/>
</dbReference>
<reference evidence="1 2" key="1">
    <citation type="journal article" date="2016" name="Nat. Commun.">
        <title>Thousands of microbial genomes shed light on interconnected biogeochemical processes in an aquifer system.</title>
        <authorList>
            <person name="Anantharaman K."/>
            <person name="Brown C.T."/>
            <person name="Hug L.A."/>
            <person name="Sharon I."/>
            <person name="Castelle C.J."/>
            <person name="Probst A.J."/>
            <person name="Thomas B.C."/>
            <person name="Singh A."/>
            <person name="Wilkins M.J."/>
            <person name="Karaoz U."/>
            <person name="Brodie E.L."/>
            <person name="Williams K.H."/>
            <person name="Hubbard S.S."/>
            <person name="Banfield J.F."/>
        </authorList>
    </citation>
    <scope>NUCLEOTIDE SEQUENCE [LARGE SCALE GENOMIC DNA]</scope>
</reference>
<dbReference type="AlphaFoldDB" id="A0A1F8DHR1"/>
<sequence length="173" mass="19865">METKIYDQKGSVNVVSEKLKIHQEETRAVKKQERAEVRAVAKLVKKSNRILVSVSSHRFPFDPFPDILNIEEGRITIINRHIFSSEVHSVDIKDISNIFINTVVFFSQLVIISKTFEENEIKIANLRTKEAVLARRIIEGLRIFENKQIDTSGYTVKELVAKLKELSTTKIVT</sequence>
<accession>A0A1F8DHR1</accession>
<protein>
    <recommendedName>
        <fullName evidence="3">YokE-like PH domain-containing protein</fullName>
    </recommendedName>
</protein>
<comment type="caution">
    <text evidence="1">The sequence shown here is derived from an EMBL/GenBank/DDBJ whole genome shotgun (WGS) entry which is preliminary data.</text>
</comment>
<evidence type="ECO:0008006" key="3">
    <source>
        <dbReference type="Google" id="ProtNLM"/>
    </source>
</evidence>
<gene>
    <name evidence="1" type="ORF">A2573_01845</name>
</gene>
<dbReference type="Proteomes" id="UP000177596">
    <property type="component" value="Unassembled WGS sequence"/>
</dbReference>
<name>A0A1F8DHR1_9BACT</name>
<proteinExistence type="predicted"/>